<evidence type="ECO:0000313" key="9">
    <source>
        <dbReference type="EMBL" id="MFC4766450.1"/>
    </source>
</evidence>
<dbReference type="InterPro" id="IPR004761">
    <property type="entry name" value="Spore_GerAB"/>
</dbReference>
<evidence type="ECO:0000256" key="2">
    <source>
        <dbReference type="ARBA" id="ARBA00007998"/>
    </source>
</evidence>
<evidence type="ECO:0000256" key="8">
    <source>
        <dbReference type="SAM" id="Phobius"/>
    </source>
</evidence>
<organism evidence="9 10">
    <name type="scientific">Effusibacillus consociatus</name>
    <dbReference type="NCBI Taxonomy" id="1117041"/>
    <lineage>
        <taxon>Bacteria</taxon>
        <taxon>Bacillati</taxon>
        <taxon>Bacillota</taxon>
        <taxon>Bacilli</taxon>
        <taxon>Bacillales</taxon>
        <taxon>Alicyclobacillaceae</taxon>
        <taxon>Effusibacillus</taxon>
    </lineage>
</organism>
<dbReference type="Pfam" id="PF03845">
    <property type="entry name" value="Spore_permease"/>
    <property type="match status" value="1"/>
</dbReference>
<dbReference type="NCBIfam" id="TIGR00912">
    <property type="entry name" value="2A0309"/>
    <property type="match status" value="1"/>
</dbReference>
<gene>
    <name evidence="9" type="ORF">ACFO8Q_03500</name>
</gene>
<feature type="transmembrane region" description="Helical" evidence="8">
    <location>
        <begin position="304"/>
        <end position="323"/>
    </location>
</feature>
<evidence type="ECO:0000256" key="3">
    <source>
        <dbReference type="ARBA" id="ARBA00022448"/>
    </source>
</evidence>
<keyword evidence="7 8" id="KW-0472">Membrane</keyword>
<keyword evidence="10" id="KW-1185">Reference proteome</keyword>
<proteinExistence type="inferred from homology"/>
<feature type="transmembrane region" description="Helical" evidence="8">
    <location>
        <begin position="109"/>
        <end position="132"/>
    </location>
</feature>
<feature type="transmembrane region" description="Helical" evidence="8">
    <location>
        <begin position="270"/>
        <end position="292"/>
    </location>
</feature>
<dbReference type="PANTHER" id="PTHR34975:SF2">
    <property type="entry name" value="SPORE GERMINATION PROTEIN A2"/>
    <property type="match status" value="1"/>
</dbReference>
<comment type="caution">
    <text evidence="9">The sequence shown here is derived from an EMBL/GenBank/DDBJ whole genome shotgun (WGS) entry which is preliminary data.</text>
</comment>
<feature type="transmembrane region" description="Helical" evidence="8">
    <location>
        <begin position="144"/>
        <end position="161"/>
    </location>
</feature>
<reference evidence="10" key="1">
    <citation type="journal article" date="2019" name="Int. J. Syst. Evol. Microbiol.">
        <title>The Global Catalogue of Microorganisms (GCM) 10K type strain sequencing project: providing services to taxonomists for standard genome sequencing and annotation.</title>
        <authorList>
            <consortium name="The Broad Institute Genomics Platform"/>
            <consortium name="The Broad Institute Genome Sequencing Center for Infectious Disease"/>
            <person name="Wu L."/>
            <person name="Ma J."/>
        </authorList>
    </citation>
    <scope>NUCLEOTIDE SEQUENCE [LARGE SCALE GENOMIC DNA]</scope>
    <source>
        <strain evidence="10">WYCCWR 12678</strain>
    </source>
</reference>
<keyword evidence="6 8" id="KW-1133">Transmembrane helix</keyword>
<evidence type="ECO:0000313" key="10">
    <source>
        <dbReference type="Proteomes" id="UP001596002"/>
    </source>
</evidence>
<dbReference type="RefSeq" id="WP_380024315.1">
    <property type="nucleotide sequence ID" value="NZ_JBHSHC010000021.1"/>
</dbReference>
<evidence type="ECO:0000256" key="5">
    <source>
        <dbReference type="ARBA" id="ARBA00022692"/>
    </source>
</evidence>
<feature type="transmembrane region" description="Helical" evidence="8">
    <location>
        <begin position="181"/>
        <end position="204"/>
    </location>
</feature>
<comment type="similarity">
    <text evidence="2">Belongs to the amino acid-polyamine-organocation (APC) superfamily. Spore germination protein (SGP) (TC 2.A.3.9) family.</text>
</comment>
<evidence type="ECO:0000256" key="6">
    <source>
        <dbReference type="ARBA" id="ARBA00022989"/>
    </source>
</evidence>
<feature type="transmembrane region" description="Helical" evidence="8">
    <location>
        <begin position="9"/>
        <end position="31"/>
    </location>
</feature>
<dbReference type="Proteomes" id="UP001596002">
    <property type="component" value="Unassembled WGS sequence"/>
</dbReference>
<keyword evidence="3" id="KW-0813">Transport</keyword>
<comment type="subcellular location">
    <subcellularLocation>
        <location evidence="1">Membrane</location>
        <topology evidence="1">Multi-pass membrane protein</topology>
    </subcellularLocation>
</comment>
<feature type="transmembrane region" description="Helical" evidence="8">
    <location>
        <begin position="82"/>
        <end position="103"/>
    </location>
</feature>
<protein>
    <submittedName>
        <fullName evidence="9">Endospore germination permease</fullName>
    </submittedName>
</protein>
<evidence type="ECO:0000256" key="4">
    <source>
        <dbReference type="ARBA" id="ARBA00022544"/>
    </source>
</evidence>
<feature type="non-terminal residue" evidence="9">
    <location>
        <position position="359"/>
    </location>
</feature>
<sequence length="359" mass="39361">MNRVSGNQIFWMIATMEIGMTILLTITPSVTEAKQSAWISALVAGGFGIFVAFLGTKLSLLYPRQTLIEYSQTILGKWLGKVIVIPYLIMWFINCGIILRQSAEIIVEYILPGTPLSVVILSLGLAIVFATLSGIEVIGRLSEMLGPVILVMILIALFLSFNNMKWENLLPVYPEGGLMSILKGAIGPAGFLGEVMMVTMFVSFMSKPTQAPSKTILAVGIASLFISVSMLFVLAILGPNVAGRMWYPFFTMVQMISIADFLTNVDAIVIVIWVGSVFIKLCLYFFIASFGSAQWLNVPKWTRMVWFVFPVATGLSLLPRNIVEASILVPEKLGAYDPASTVRRCTNRHEPNQDKGSGG</sequence>
<dbReference type="Gene3D" id="1.20.1740.10">
    <property type="entry name" value="Amino acid/polyamine transporter I"/>
    <property type="match status" value="1"/>
</dbReference>
<evidence type="ECO:0000256" key="7">
    <source>
        <dbReference type="ARBA" id="ARBA00023136"/>
    </source>
</evidence>
<accession>A0ABV9PXB8</accession>
<keyword evidence="5 8" id="KW-0812">Transmembrane</keyword>
<feature type="transmembrane region" description="Helical" evidence="8">
    <location>
        <begin position="37"/>
        <end position="61"/>
    </location>
</feature>
<evidence type="ECO:0000256" key="1">
    <source>
        <dbReference type="ARBA" id="ARBA00004141"/>
    </source>
</evidence>
<dbReference type="PANTHER" id="PTHR34975">
    <property type="entry name" value="SPORE GERMINATION PROTEIN A2"/>
    <property type="match status" value="1"/>
</dbReference>
<name>A0ABV9PXB8_9BACL</name>
<dbReference type="EMBL" id="JBHSHC010000021">
    <property type="protein sequence ID" value="MFC4766450.1"/>
    <property type="molecule type" value="Genomic_DNA"/>
</dbReference>
<keyword evidence="4" id="KW-0309">Germination</keyword>
<feature type="transmembrane region" description="Helical" evidence="8">
    <location>
        <begin position="216"/>
        <end position="239"/>
    </location>
</feature>